<keyword evidence="4 9" id="KW-0812">Transmembrane</keyword>
<keyword evidence="5" id="KW-0256">Endoplasmic reticulum</keyword>
<dbReference type="SUPFAM" id="SSF103481">
    <property type="entry name" value="Multidrug resistance efflux transporter EmrE"/>
    <property type="match status" value="1"/>
</dbReference>
<feature type="transmembrane region" description="Helical" evidence="9">
    <location>
        <begin position="119"/>
        <end position="137"/>
    </location>
</feature>
<dbReference type="EMBL" id="JH993187">
    <property type="protein sequence ID" value="EKX32485.1"/>
    <property type="molecule type" value="Genomic_DNA"/>
</dbReference>
<sequence length="468" mass="51710">MAWLRWIGTCMLISLTSALLHPSHTRNGLELAEKPSLRPSGRVSLRPQRKSVEDDGRQQLARLRGGRHEVESSKQGTGTPFELFVCVFGIYFCYLYYGVLQEDLMTSKYGADGKSFKEVCSLLFVVAVQCAIGALFSRVSCGFSPQPATGWQSMEDFKGFSGRLWPMYMQVGFCYVLAMLFSNAALFYISYPTQVIVKSCKMIPVMAVNVLWRGKSYPLAAYVRVLMVTIGIICFTFFKKSAKAIKTAQTSAVGLALALLSLVMDGFVSPTQEEIFSKYFSSTHQMMYYTNLWAMVLLLLTMLVTGDGSKAVKYVVQHPQVLSKIIQFGLMSATGQFFIFFLVRSFSALTLVTVTTTRKFFTVLASVFWFKHKLELGQWLSVAVVFAGLGWEEANKYIQKQRARLAAQAPPPAPPQESLPNSTAAEEQPAAEAAQSAEGVEAREEAAGQEEEAKTSDGAKSEEGAEAS</sequence>
<dbReference type="KEGG" id="gtt:GUITHDRAFT_156316"/>
<dbReference type="PaxDb" id="55529-EKX32485"/>
<feature type="compositionally biased region" description="Low complexity" evidence="8">
    <location>
        <begin position="424"/>
        <end position="439"/>
    </location>
</feature>
<dbReference type="PANTHER" id="PTHR10778:SF10">
    <property type="entry name" value="SOLUTE CARRIER FAMILY 35 MEMBER B1"/>
    <property type="match status" value="1"/>
</dbReference>
<dbReference type="eggNOG" id="KOG1580">
    <property type="taxonomic scope" value="Eukaryota"/>
</dbReference>
<keyword evidence="7 9" id="KW-0472">Membrane</keyword>
<gene>
    <name evidence="11" type="ORF">GUITHDRAFT_156316</name>
</gene>
<dbReference type="PANTHER" id="PTHR10778">
    <property type="entry name" value="SOLUTE CARRIER FAMILY 35 MEMBER B"/>
    <property type="match status" value="1"/>
</dbReference>
<keyword evidence="10" id="KW-0732">Signal</keyword>
<dbReference type="STRING" id="905079.L1I9F3"/>
<dbReference type="EnsemblProtists" id="EKX32485">
    <property type="protein sequence ID" value="EKX32485"/>
    <property type="gene ID" value="GUITHDRAFT_156316"/>
</dbReference>
<dbReference type="HOGENOM" id="CLU_036019_0_2_1"/>
<keyword evidence="6 9" id="KW-1133">Transmembrane helix</keyword>
<dbReference type="Proteomes" id="UP000011087">
    <property type="component" value="Unassembled WGS sequence"/>
</dbReference>
<feature type="transmembrane region" description="Helical" evidence="9">
    <location>
        <begin position="288"/>
        <end position="305"/>
    </location>
</feature>
<evidence type="ECO:0000256" key="8">
    <source>
        <dbReference type="SAM" id="MobiDB-lite"/>
    </source>
</evidence>
<evidence type="ECO:0000256" key="9">
    <source>
        <dbReference type="SAM" id="Phobius"/>
    </source>
</evidence>
<dbReference type="GO" id="GO:0005789">
    <property type="term" value="C:endoplasmic reticulum membrane"/>
    <property type="evidence" value="ECO:0007669"/>
    <property type="project" value="UniProtKB-SubCell"/>
</dbReference>
<evidence type="ECO:0000256" key="3">
    <source>
        <dbReference type="ARBA" id="ARBA00022448"/>
    </source>
</evidence>
<evidence type="ECO:0000256" key="6">
    <source>
        <dbReference type="ARBA" id="ARBA00022989"/>
    </source>
</evidence>
<feature type="compositionally biased region" description="Basic and acidic residues" evidence="8">
    <location>
        <begin position="440"/>
        <end position="468"/>
    </location>
</feature>
<dbReference type="Pfam" id="PF08449">
    <property type="entry name" value="UAA"/>
    <property type="match status" value="1"/>
</dbReference>
<evidence type="ECO:0000256" key="10">
    <source>
        <dbReference type="SAM" id="SignalP"/>
    </source>
</evidence>
<dbReference type="GO" id="GO:0000139">
    <property type="term" value="C:Golgi membrane"/>
    <property type="evidence" value="ECO:0007669"/>
    <property type="project" value="TreeGrafter"/>
</dbReference>
<feature type="transmembrane region" description="Helical" evidence="9">
    <location>
        <begin position="81"/>
        <end position="99"/>
    </location>
</feature>
<dbReference type="GO" id="GO:0005459">
    <property type="term" value="F:UDP-galactose transmembrane transporter activity"/>
    <property type="evidence" value="ECO:0007669"/>
    <property type="project" value="TreeGrafter"/>
</dbReference>
<evidence type="ECO:0000256" key="1">
    <source>
        <dbReference type="ARBA" id="ARBA00004477"/>
    </source>
</evidence>
<dbReference type="OMA" id="CGAIGQV"/>
<dbReference type="GO" id="GO:0005460">
    <property type="term" value="F:UDP-glucose transmembrane transporter activity"/>
    <property type="evidence" value="ECO:0007669"/>
    <property type="project" value="TreeGrafter"/>
</dbReference>
<feature type="transmembrane region" description="Helical" evidence="9">
    <location>
        <begin position="219"/>
        <end position="238"/>
    </location>
</feature>
<protein>
    <submittedName>
        <fullName evidence="11 12">Uncharacterized protein</fullName>
    </submittedName>
</protein>
<comment type="subcellular location">
    <subcellularLocation>
        <location evidence="1">Endoplasmic reticulum membrane</location>
        <topology evidence="1">Multi-pass membrane protein</topology>
    </subcellularLocation>
</comment>
<proteinExistence type="inferred from homology"/>
<evidence type="ECO:0000256" key="2">
    <source>
        <dbReference type="ARBA" id="ARBA00010694"/>
    </source>
</evidence>
<dbReference type="InterPro" id="IPR013657">
    <property type="entry name" value="SCL35B1-4/HUT1"/>
</dbReference>
<evidence type="ECO:0000313" key="11">
    <source>
        <dbReference type="EMBL" id="EKX32485.1"/>
    </source>
</evidence>
<evidence type="ECO:0000313" key="12">
    <source>
        <dbReference type="EnsemblProtists" id="EKX32485"/>
    </source>
</evidence>
<feature type="signal peptide" evidence="10">
    <location>
        <begin position="1"/>
        <end position="18"/>
    </location>
</feature>
<reference evidence="12" key="3">
    <citation type="submission" date="2015-06" db="UniProtKB">
        <authorList>
            <consortium name="EnsemblProtists"/>
        </authorList>
    </citation>
    <scope>IDENTIFICATION</scope>
</reference>
<organism evidence="11">
    <name type="scientific">Guillardia theta (strain CCMP2712)</name>
    <name type="common">Cryptophyte</name>
    <dbReference type="NCBI Taxonomy" id="905079"/>
    <lineage>
        <taxon>Eukaryota</taxon>
        <taxon>Cryptophyceae</taxon>
        <taxon>Pyrenomonadales</taxon>
        <taxon>Geminigeraceae</taxon>
        <taxon>Guillardia</taxon>
    </lineage>
</organism>
<evidence type="ECO:0000313" key="13">
    <source>
        <dbReference type="Proteomes" id="UP000011087"/>
    </source>
</evidence>
<evidence type="ECO:0000256" key="4">
    <source>
        <dbReference type="ARBA" id="ARBA00022692"/>
    </source>
</evidence>
<dbReference type="RefSeq" id="XP_005819465.1">
    <property type="nucleotide sequence ID" value="XM_005819408.1"/>
</dbReference>
<feature type="transmembrane region" description="Helical" evidence="9">
    <location>
        <begin position="167"/>
        <end position="189"/>
    </location>
</feature>
<dbReference type="GeneID" id="17289210"/>
<evidence type="ECO:0000256" key="5">
    <source>
        <dbReference type="ARBA" id="ARBA00022824"/>
    </source>
</evidence>
<comment type="similarity">
    <text evidence="2">Belongs to the nucleotide-sugar transporter family. SLC35B subfamily.</text>
</comment>
<feature type="transmembrane region" description="Helical" evidence="9">
    <location>
        <begin position="325"/>
        <end position="343"/>
    </location>
</feature>
<reference evidence="13" key="2">
    <citation type="submission" date="2012-11" db="EMBL/GenBank/DDBJ databases">
        <authorList>
            <person name="Kuo A."/>
            <person name="Curtis B.A."/>
            <person name="Tanifuji G."/>
            <person name="Burki F."/>
            <person name="Gruber A."/>
            <person name="Irimia M."/>
            <person name="Maruyama S."/>
            <person name="Arias M.C."/>
            <person name="Ball S.G."/>
            <person name="Gile G.H."/>
            <person name="Hirakawa Y."/>
            <person name="Hopkins J.F."/>
            <person name="Rensing S.A."/>
            <person name="Schmutz J."/>
            <person name="Symeonidi A."/>
            <person name="Elias M."/>
            <person name="Eveleigh R.J."/>
            <person name="Herman E.K."/>
            <person name="Klute M.J."/>
            <person name="Nakayama T."/>
            <person name="Obornik M."/>
            <person name="Reyes-Prieto A."/>
            <person name="Armbrust E.V."/>
            <person name="Aves S.J."/>
            <person name="Beiko R.G."/>
            <person name="Coutinho P."/>
            <person name="Dacks J.B."/>
            <person name="Durnford D.G."/>
            <person name="Fast N.M."/>
            <person name="Green B.R."/>
            <person name="Grisdale C."/>
            <person name="Hempe F."/>
            <person name="Henrissat B."/>
            <person name="Hoppner M.P."/>
            <person name="Ishida K.-I."/>
            <person name="Kim E."/>
            <person name="Koreny L."/>
            <person name="Kroth P.G."/>
            <person name="Liu Y."/>
            <person name="Malik S.-B."/>
            <person name="Maier U.G."/>
            <person name="McRose D."/>
            <person name="Mock T."/>
            <person name="Neilson J.A."/>
            <person name="Onodera N.T."/>
            <person name="Poole A.M."/>
            <person name="Pritham E.J."/>
            <person name="Richards T.A."/>
            <person name="Rocap G."/>
            <person name="Roy S.W."/>
            <person name="Sarai C."/>
            <person name="Schaack S."/>
            <person name="Shirato S."/>
            <person name="Slamovits C.H."/>
            <person name="Spencer D.F."/>
            <person name="Suzuki S."/>
            <person name="Worden A.Z."/>
            <person name="Zauner S."/>
            <person name="Barry K."/>
            <person name="Bell C."/>
            <person name="Bharti A.K."/>
            <person name="Crow J.A."/>
            <person name="Grimwood J."/>
            <person name="Kramer R."/>
            <person name="Lindquist E."/>
            <person name="Lucas S."/>
            <person name="Salamov A."/>
            <person name="McFadden G.I."/>
            <person name="Lane C.E."/>
            <person name="Keeling P.J."/>
            <person name="Gray M.W."/>
            <person name="Grigoriev I.V."/>
            <person name="Archibald J.M."/>
        </authorList>
    </citation>
    <scope>NUCLEOTIDE SEQUENCE</scope>
    <source>
        <strain evidence="13">CCMP2712</strain>
    </source>
</reference>
<reference evidence="11 13" key="1">
    <citation type="journal article" date="2012" name="Nature">
        <title>Algal genomes reveal evolutionary mosaicism and the fate of nucleomorphs.</title>
        <authorList>
            <consortium name="DOE Joint Genome Institute"/>
            <person name="Curtis B.A."/>
            <person name="Tanifuji G."/>
            <person name="Burki F."/>
            <person name="Gruber A."/>
            <person name="Irimia M."/>
            <person name="Maruyama S."/>
            <person name="Arias M.C."/>
            <person name="Ball S.G."/>
            <person name="Gile G.H."/>
            <person name="Hirakawa Y."/>
            <person name="Hopkins J.F."/>
            <person name="Kuo A."/>
            <person name="Rensing S.A."/>
            <person name="Schmutz J."/>
            <person name="Symeonidi A."/>
            <person name="Elias M."/>
            <person name="Eveleigh R.J."/>
            <person name="Herman E.K."/>
            <person name="Klute M.J."/>
            <person name="Nakayama T."/>
            <person name="Obornik M."/>
            <person name="Reyes-Prieto A."/>
            <person name="Armbrust E.V."/>
            <person name="Aves S.J."/>
            <person name="Beiko R.G."/>
            <person name="Coutinho P."/>
            <person name="Dacks J.B."/>
            <person name="Durnford D.G."/>
            <person name="Fast N.M."/>
            <person name="Green B.R."/>
            <person name="Grisdale C.J."/>
            <person name="Hempel F."/>
            <person name="Henrissat B."/>
            <person name="Hoppner M.P."/>
            <person name="Ishida K."/>
            <person name="Kim E."/>
            <person name="Koreny L."/>
            <person name="Kroth P.G."/>
            <person name="Liu Y."/>
            <person name="Malik S.B."/>
            <person name="Maier U.G."/>
            <person name="McRose D."/>
            <person name="Mock T."/>
            <person name="Neilson J.A."/>
            <person name="Onodera N.T."/>
            <person name="Poole A.M."/>
            <person name="Pritham E.J."/>
            <person name="Richards T.A."/>
            <person name="Rocap G."/>
            <person name="Roy S.W."/>
            <person name="Sarai C."/>
            <person name="Schaack S."/>
            <person name="Shirato S."/>
            <person name="Slamovits C.H."/>
            <person name="Spencer D.F."/>
            <person name="Suzuki S."/>
            <person name="Worden A.Z."/>
            <person name="Zauner S."/>
            <person name="Barry K."/>
            <person name="Bell C."/>
            <person name="Bharti A.K."/>
            <person name="Crow J.A."/>
            <person name="Grimwood J."/>
            <person name="Kramer R."/>
            <person name="Lindquist E."/>
            <person name="Lucas S."/>
            <person name="Salamov A."/>
            <person name="McFadden G.I."/>
            <person name="Lane C.E."/>
            <person name="Keeling P.J."/>
            <person name="Gray M.W."/>
            <person name="Grigoriev I.V."/>
            <person name="Archibald J.M."/>
        </authorList>
    </citation>
    <scope>NUCLEOTIDE SEQUENCE</scope>
    <source>
        <strain evidence="11 13">CCMP2712</strain>
    </source>
</reference>
<feature type="region of interest" description="Disordered" evidence="8">
    <location>
        <begin position="403"/>
        <end position="468"/>
    </location>
</feature>
<keyword evidence="3" id="KW-0813">Transport</keyword>
<name>L1I9F3_GUITC</name>
<dbReference type="OrthoDB" id="1601at2759"/>
<feature type="chain" id="PRO_5008769739" evidence="10">
    <location>
        <begin position="19"/>
        <end position="468"/>
    </location>
</feature>
<feature type="region of interest" description="Disordered" evidence="8">
    <location>
        <begin position="35"/>
        <end position="57"/>
    </location>
</feature>
<keyword evidence="13" id="KW-1185">Reference proteome</keyword>
<dbReference type="AlphaFoldDB" id="L1I9F3"/>
<evidence type="ECO:0000256" key="7">
    <source>
        <dbReference type="ARBA" id="ARBA00023136"/>
    </source>
</evidence>
<dbReference type="InterPro" id="IPR037185">
    <property type="entry name" value="EmrE-like"/>
</dbReference>
<accession>L1I9F3</accession>